<keyword evidence="2" id="KW-1133">Transmembrane helix</keyword>
<evidence type="ECO:0000256" key="1">
    <source>
        <dbReference type="SAM" id="MobiDB-lite"/>
    </source>
</evidence>
<dbReference type="Pfam" id="PF12400">
    <property type="entry name" value="STIMATE"/>
    <property type="match status" value="1"/>
</dbReference>
<feature type="signal peptide" evidence="3">
    <location>
        <begin position="1"/>
        <end position="16"/>
    </location>
</feature>
<sequence>MRHSLLLLSLALLAGAQDLPPAPPLPSPPPTPIPLPGGAGEIDDAGCRLLGPFALFVQALMGVVVVGSLVYKRTREKPRRPWRVWMLDITKQMLGQAFVHSLNVFLSDWGSHQGEERENPCSLYVLNVAVDTTLGVFFIYVTMRFLTHLLTDVLGIEGCVSGQYTSAPIVTTAPSMPPSSGRPRLPRTRTRRRYSRRATQHAQRPRLAFWARQLGMYLLALLLMKLAVLVLFALFPFLITAGGALLDLFGEHKNAQVLFSMSLFPLVMNVLQFWLIDTLLRHDPHTSKYVGDADEEEALGNESRASESTDYRASTDYRGSTDFRNSTDYAEGTLYRQGSASTAHLVGDASESEGEDETPRAATTPAGRAQDGAAAAEDGHAYPPSIGSRGSRSRPSSPPAPPPAMRASASSLDDLRVQASRTLSDEGEEEAWDAWDDETDNTGAAGGGGPGKKAHARENSAGSFGLETQTQGRKEVKRD</sequence>
<dbReference type="OrthoDB" id="431202at2759"/>
<accession>A0A316ZGF3</accession>
<reference evidence="4 5" key="1">
    <citation type="journal article" date="2018" name="Mol. Biol. Evol.">
        <title>Broad Genomic Sampling Reveals a Smut Pathogenic Ancestry of the Fungal Clade Ustilaginomycotina.</title>
        <authorList>
            <person name="Kijpornyongpan T."/>
            <person name="Mondo S.J."/>
            <person name="Barry K."/>
            <person name="Sandor L."/>
            <person name="Lee J."/>
            <person name="Lipzen A."/>
            <person name="Pangilinan J."/>
            <person name="LaButti K."/>
            <person name="Hainaut M."/>
            <person name="Henrissat B."/>
            <person name="Grigoriev I.V."/>
            <person name="Spatafora J.W."/>
            <person name="Aime M.C."/>
        </authorList>
    </citation>
    <scope>NUCLEOTIDE SEQUENCE [LARGE SCALE GENOMIC DNA]</scope>
    <source>
        <strain evidence="4 5">MCA 4186</strain>
    </source>
</reference>
<feature type="region of interest" description="Disordered" evidence="1">
    <location>
        <begin position="291"/>
        <end position="479"/>
    </location>
</feature>
<evidence type="ECO:0008006" key="6">
    <source>
        <dbReference type="Google" id="ProtNLM"/>
    </source>
</evidence>
<dbReference type="Proteomes" id="UP000245946">
    <property type="component" value="Unassembled WGS sequence"/>
</dbReference>
<feature type="compositionally biased region" description="Acidic residues" evidence="1">
    <location>
        <begin position="425"/>
        <end position="440"/>
    </location>
</feature>
<feature type="compositionally biased region" description="Low complexity" evidence="1">
    <location>
        <begin position="360"/>
        <end position="395"/>
    </location>
</feature>
<name>A0A316ZGF3_9BASI</name>
<dbReference type="InterPro" id="IPR022127">
    <property type="entry name" value="STIMATE/YPL162C"/>
</dbReference>
<dbReference type="AlphaFoldDB" id="A0A316ZGF3"/>
<evidence type="ECO:0000313" key="5">
    <source>
        <dbReference type="Proteomes" id="UP000245946"/>
    </source>
</evidence>
<evidence type="ECO:0000256" key="2">
    <source>
        <dbReference type="SAM" id="Phobius"/>
    </source>
</evidence>
<dbReference type="GO" id="GO:0016020">
    <property type="term" value="C:membrane"/>
    <property type="evidence" value="ECO:0007669"/>
    <property type="project" value="TreeGrafter"/>
</dbReference>
<feature type="transmembrane region" description="Helical" evidence="2">
    <location>
        <begin position="214"/>
        <end position="237"/>
    </location>
</feature>
<dbReference type="PANTHER" id="PTHR31735:SF1">
    <property type="entry name" value="VACUOLAR MEMBRANE PROTEIN YPL162C"/>
    <property type="match status" value="1"/>
</dbReference>
<protein>
    <recommendedName>
        <fullName evidence="6">PalH-domain-containing protein</fullName>
    </recommendedName>
</protein>
<organism evidence="4 5">
    <name type="scientific">Tilletiopsis washingtonensis</name>
    <dbReference type="NCBI Taxonomy" id="58919"/>
    <lineage>
        <taxon>Eukaryota</taxon>
        <taxon>Fungi</taxon>
        <taxon>Dikarya</taxon>
        <taxon>Basidiomycota</taxon>
        <taxon>Ustilaginomycotina</taxon>
        <taxon>Exobasidiomycetes</taxon>
        <taxon>Entylomatales</taxon>
        <taxon>Entylomatales incertae sedis</taxon>
        <taxon>Tilletiopsis</taxon>
    </lineage>
</organism>
<feature type="compositionally biased region" description="Polar residues" evidence="1">
    <location>
        <begin position="460"/>
        <end position="471"/>
    </location>
</feature>
<dbReference type="GeneID" id="37268987"/>
<dbReference type="STRING" id="58919.A0A316ZGF3"/>
<dbReference type="RefSeq" id="XP_025601119.1">
    <property type="nucleotide sequence ID" value="XM_025741443.1"/>
</dbReference>
<dbReference type="PANTHER" id="PTHR31735">
    <property type="entry name" value="VACUOLAR MEMBRANE PROTEIN YPL162C"/>
    <property type="match status" value="1"/>
</dbReference>
<feature type="compositionally biased region" description="Basic and acidic residues" evidence="1">
    <location>
        <begin position="304"/>
        <end position="321"/>
    </location>
</feature>
<feature type="compositionally biased region" description="Basic residues" evidence="1">
    <location>
        <begin position="184"/>
        <end position="197"/>
    </location>
</feature>
<keyword evidence="3" id="KW-0732">Signal</keyword>
<keyword evidence="5" id="KW-1185">Reference proteome</keyword>
<keyword evidence="2" id="KW-0472">Membrane</keyword>
<feature type="region of interest" description="Disordered" evidence="1">
    <location>
        <begin position="172"/>
        <end position="197"/>
    </location>
</feature>
<feature type="chain" id="PRO_5016410574" description="PalH-domain-containing protein" evidence="3">
    <location>
        <begin position="17"/>
        <end position="479"/>
    </location>
</feature>
<gene>
    <name evidence="4" type="ORF">FA09DRAFT_327560</name>
</gene>
<proteinExistence type="predicted"/>
<evidence type="ECO:0000256" key="3">
    <source>
        <dbReference type="SAM" id="SignalP"/>
    </source>
</evidence>
<keyword evidence="2" id="KW-0812">Transmembrane</keyword>
<feature type="transmembrane region" description="Helical" evidence="2">
    <location>
        <begin position="53"/>
        <end position="71"/>
    </location>
</feature>
<feature type="transmembrane region" description="Helical" evidence="2">
    <location>
        <begin position="257"/>
        <end position="276"/>
    </location>
</feature>
<evidence type="ECO:0000313" key="4">
    <source>
        <dbReference type="EMBL" id="PWO00841.1"/>
    </source>
</evidence>
<dbReference type="EMBL" id="KZ819284">
    <property type="protein sequence ID" value="PWO00841.1"/>
    <property type="molecule type" value="Genomic_DNA"/>
</dbReference>